<accession>A0A7L5DMF8</accession>
<sequence length="68" mass="7706">MLTTVQGTYQNGQIILHETPPVQEQTEVIVTFLTNEKKNATRRGGSMRGEVWMSDDFNAPVDDLSDYM</sequence>
<protein>
    <submittedName>
        <fullName evidence="1">DUF2281 domain-containing protein</fullName>
    </submittedName>
</protein>
<dbReference type="RefSeq" id="WP_169549572.1">
    <property type="nucleotide sequence ID" value="NZ_CP051677.1"/>
</dbReference>
<dbReference type="EMBL" id="CP051677">
    <property type="protein sequence ID" value="QJD77628.1"/>
    <property type="molecule type" value="Genomic_DNA"/>
</dbReference>
<evidence type="ECO:0000313" key="1">
    <source>
        <dbReference type="EMBL" id="QJD77628.1"/>
    </source>
</evidence>
<dbReference type="AlphaFoldDB" id="A0A7L5DMF8"/>
<organism evidence="1 2">
    <name type="scientific">Spirosoma rhododendri</name>
    <dbReference type="NCBI Taxonomy" id="2728024"/>
    <lineage>
        <taxon>Bacteria</taxon>
        <taxon>Pseudomonadati</taxon>
        <taxon>Bacteroidota</taxon>
        <taxon>Cytophagia</taxon>
        <taxon>Cytophagales</taxon>
        <taxon>Cytophagaceae</taxon>
        <taxon>Spirosoma</taxon>
    </lineage>
</organism>
<name>A0A7L5DMF8_9BACT</name>
<gene>
    <name evidence="1" type="ORF">HH216_03765</name>
</gene>
<dbReference type="KEGG" id="srho:HH216_03765"/>
<proteinExistence type="predicted"/>
<evidence type="ECO:0000313" key="2">
    <source>
        <dbReference type="Proteomes" id="UP000501128"/>
    </source>
</evidence>
<reference evidence="1 2" key="1">
    <citation type="submission" date="2020-04" db="EMBL/GenBank/DDBJ databases">
        <title>Genome sequencing of novel species.</title>
        <authorList>
            <person name="Heo J."/>
            <person name="Kim S.-J."/>
            <person name="Kim J.-S."/>
            <person name="Hong S.-B."/>
            <person name="Kwon S.-W."/>
        </authorList>
    </citation>
    <scope>NUCLEOTIDE SEQUENCE [LARGE SCALE GENOMIC DNA]</scope>
    <source>
        <strain evidence="1 2">CJU-R4</strain>
    </source>
</reference>
<keyword evidence="2" id="KW-1185">Reference proteome</keyword>
<dbReference type="Proteomes" id="UP000501128">
    <property type="component" value="Chromosome"/>
</dbReference>